<dbReference type="EMBL" id="CAJVCH010490752">
    <property type="protein sequence ID" value="CAG7820808.1"/>
    <property type="molecule type" value="Genomic_DNA"/>
</dbReference>
<sequence length="41" mass="4594">GMVLVDVEISIEALTVTERDLPGRFLFPRFVDAVEGNDFPE</sequence>
<evidence type="ECO:0000313" key="1">
    <source>
        <dbReference type="EMBL" id="CAG7820808.1"/>
    </source>
</evidence>
<organism evidence="1 2">
    <name type="scientific">Allacma fusca</name>
    <dbReference type="NCBI Taxonomy" id="39272"/>
    <lineage>
        <taxon>Eukaryota</taxon>
        <taxon>Metazoa</taxon>
        <taxon>Ecdysozoa</taxon>
        <taxon>Arthropoda</taxon>
        <taxon>Hexapoda</taxon>
        <taxon>Collembola</taxon>
        <taxon>Symphypleona</taxon>
        <taxon>Sminthuridae</taxon>
        <taxon>Allacma</taxon>
    </lineage>
</organism>
<comment type="caution">
    <text evidence="1">The sequence shown here is derived from an EMBL/GenBank/DDBJ whole genome shotgun (WGS) entry which is preliminary data.</text>
</comment>
<dbReference type="Proteomes" id="UP000708208">
    <property type="component" value="Unassembled WGS sequence"/>
</dbReference>
<gene>
    <name evidence="1" type="ORF">AFUS01_LOCUS31179</name>
</gene>
<name>A0A8J2KPS1_9HEXA</name>
<reference evidence="1" key="1">
    <citation type="submission" date="2021-06" db="EMBL/GenBank/DDBJ databases">
        <authorList>
            <person name="Hodson N. C."/>
            <person name="Mongue J. A."/>
            <person name="Jaron S. K."/>
        </authorList>
    </citation>
    <scope>NUCLEOTIDE SEQUENCE</scope>
</reference>
<keyword evidence="2" id="KW-1185">Reference proteome</keyword>
<proteinExistence type="predicted"/>
<evidence type="ECO:0000313" key="2">
    <source>
        <dbReference type="Proteomes" id="UP000708208"/>
    </source>
</evidence>
<feature type="non-terminal residue" evidence="1">
    <location>
        <position position="1"/>
    </location>
</feature>
<dbReference type="AlphaFoldDB" id="A0A8J2KPS1"/>
<accession>A0A8J2KPS1</accession>
<protein>
    <submittedName>
        <fullName evidence="1">Uncharacterized protein</fullName>
    </submittedName>
</protein>